<dbReference type="Proteomes" id="UP001174136">
    <property type="component" value="Unassembled WGS sequence"/>
</dbReference>
<dbReference type="PANTHER" id="PTHR36981:SF1">
    <property type="entry name" value="P2X PURINORECEPTOR 7 INTRACELLULAR DOMAIN-CONTAINING PROTEIN"/>
    <property type="match status" value="1"/>
</dbReference>
<protein>
    <recommendedName>
        <fullName evidence="1">P2X purinoreceptor 7 intracellular domain-containing protein</fullName>
    </recommendedName>
</protein>
<sequence>MPVEAAATPRVTGTWWCSCGKCRQMPTEDESMCCTEWDLLVTEEMGNLNVSRRNRGLADLRNGPTPYVLKLRISEHGPGPCSYGYRNRAQDLIRRPVIETFFYVPKPNWRRRPTPEGVDGQLSASDPRISRVITPDYRLLIMIIYITFTFRQCRLVSYRVVLEWALKGEVLGCGNRVTLPSCVMWAIRAMYPSPTEEYAGFKDGEIEAVF</sequence>
<dbReference type="PANTHER" id="PTHR36981">
    <property type="entry name" value="ZGC:195170"/>
    <property type="match status" value="1"/>
</dbReference>
<name>A0AA47N5I6_MERPO</name>
<dbReference type="EMBL" id="JAOPHQ010001142">
    <property type="protein sequence ID" value="KAK0152085.1"/>
    <property type="molecule type" value="Genomic_DNA"/>
</dbReference>
<comment type="caution">
    <text evidence="2">The sequence shown here is derived from an EMBL/GenBank/DDBJ whole genome shotgun (WGS) entry which is preliminary data.</text>
</comment>
<keyword evidence="3" id="KW-1185">Reference proteome</keyword>
<reference evidence="2" key="1">
    <citation type="journal article" date="2023" name="Front. Mar. Sci.">
        <title>A new Merluccius polli reference genome to investigate the effects of global change in West African waters.</title>
        <authorList>
            <person name="Mateo J.L."/>
            <person name="Blanco-Fernandez C."/>
            <person name="Garcia-Vazquez E."/>
            <person name="Machado-Schiaffino G."/>
        </authorList>
    </citation>
    <scope>NUCLEOTIDE SEQUENCE</scope>
    <source>
        <strain evidence="2">C29</strain>
        <tissue evidence="2">Fin</tissue>
    </source>
</reference>
<organism evidence="2 3">
    <name type="scientific">Merluccius polli</name>
    <name type="common">Benguela hake</name>
    <name type="synonym">Merluccius cadenati</name>
    <dbReference type="NCBI Taxonomy" id="89951"/>
    <lineage>
        <taxon>Eukaryota</taxon>
        <taxon>Metazoa</taxon>
        <taxon>Chordata</taxon>
        <taxon>Craniata</taxon>
        <taxon>Vertebrata</taxon>
        <taxon>Euteleostomi</taxon>
        <taxon>Actinopterygii</taxon>
        <taxon>Neopterygii</taxon>
        <taxon>Teleostei</taxon>
        <taxon>Neoteleostei</taxon>
        <taxon>Acanthomorphata</taxon>
        <taxon>Zeiogadaria</taxon>
        <taxon>Gadariae</taxon>
        <taxon>Gadiformes</taxon>
        <taxon>Gadoidei</taxon>
        <taxon>Merlucciidae</taxon>
        <taxon>Merluccius</taxon>
    </lineage>
</organism>
<feature type="domain" description="P2X purinoreceptor 7 intracellular" evidence="1">
    <location>
        <begin position="152"/>
        <end position="202"/>
    </location>
</feature>
<dbReference type="InterPro" id="IPR046815">
    <property type="entry name" value="P2RX7_C"/>
</dbReference>
<evidence type="ECO:0000313" key="2">
    <source>
        <dbReference type="EMBL" id="KAK0152085.1"/>
    </source>
</evidence>
<accession>A0AA47N5I6</accession>
<evidence type="ECO:0000313" key="3">
    <source>
        <dbReference type="Proteomes" id="UP001174136"/>
    </source>
</evidence>
<proteinExistence type="predicted"/>
<gene>
    <name evidence="2" type="ORF">N1851_006531</name>
</gene>
<dbReference type="Pfam" id="PF20478">
    <property type="entry name" value="P2RX7_C"/>
    <property type="match status" value="1"/>
</dbReference>
<evidence type="ECO:0000259" key="1">
    <source>
        <dbReference type="Pfam" id="PF20478"/>
    </source>
</evidence>
<dbReference type="AlphaFoldDB" id="A0AA47N5I6"/>